<feature type="region of interest" description="Disordered" evidence="1">
    <location>
        <begin position="230"/>
        <end position="259"/>
    </location>
</feature>
<name>A0A8S5QR63_9CAUD</name>
<proteinExistence type="predicted"/>
<accession>A0A8S5QR63</accession>
<organism evidence="2">
    <name type="scientific">Siphoviridae sp. ctE6L85</name>
    <dbReference type="NCBI Taxonomy" id="2826202"/>
    <lineage>
        <taxon>Viruses</taxon>
        <taxon>Duplodnaviria</taxon>
        <taxon>Heunggongvirae</taxon>
        <taxon>Uroviricota</taxon>
        <taxon>Caudoviricetes</taxon>
    </lineage>
</organism>
<reference evidence="2" key="1">
    <citation type="journal article" date="2021" name="Proc. Natl. Acad. Sci. U.S.A.">
        <title>A Catalog of Tens of Thousands of Viruses from Human Metagenomes Reveals Hidden Associations with Chronic Diseases.</title>
        <authorList>
            <person name="Tisza M.J."/>
            <person name="Buck C.B."/>
        </authorList>
    </citation>
    <scope>NUCLEOTIDE SEQUENCE</scope>
    <source>
        <strain evidence="2">CtE6L85</strain>
    </source>
</reference>
<evidence type="ECO:0000313" key="2">
    <source>
        <dbReference type="EMBL" id="DAE21307.1"/>
    </source>
</evidence>
<feature type="compositionally biased region" description="Basic and acidic residues" evidence="1">
    <location>
        <begin position="230"/>
        <end position="244"/>
    </location>
</feature>
<sequence>MNPWSTYQARMAANGTNKRDAVKRRECAFLNAKLPSSLSYHKLTINGQPRELAVINSDNLNMKTLCTMPGEDLPHGGLVHWMDNYWLITEKDANNELYAKGTMQQCNYLLRWVAADGTIVERWCIITDGTKYLTGEYGDNEYIVVRGDSRVSLTIAKDEYSIQLNRESRFLIDDYDTHDILAYRLTKPFKLGGSFNGSGVLNYVLTECNTEDTDNFELHIANYYKYFPKEGQDRTPDESGKDDGETPGGDTTGGKKVWF</sequence>
<protein>
    <submittedName>
        <fullName evidence="2">Head closure knob</fullName>
    </submittedName>
</protein>
<dbReference type="EMBL" id="BK015711">
    <property type="protein sequence ID" value="DAE21307.1"/>
    <property type="molecule type" value="Genomic_DNA"/>
</dbReference>
<evidence type="ECO:0000256" key="1">
    <source>
        <dbReference type="SAM" id="MobiDB-lite"/>
    </source>
</evidence>